<evidence type="ECO:0000313" key="2">
    <source>
        <dbReference type="EMBL" id="GAW05512.1"/>
    </source>
</evidence>
<dbReference type="SMART" id="SM01130">
    <property type="entry name" value="DHDPS"/>
    <property type="match status" value="1"/>
</dbReference>
<dbReference type="STRING" id="5353.A0A1Q3EEC0"/>
<keyword evidence="3" id="KW-1185">Reference proteome</keyword>
<gene>
    <name evidence="2" type="ORF">LENED_007375</name>
</gene>
<sequence length="411" mass="44751">MRMTRRNSMNNRECIYAPNNTWDTGFDYGPKRAKFKLSTRRTRALVINPCASSEISSKQNHVFRVSEGFIDQIRPHFHEIILPPTQNATSGPPPPGVYVPAVLFFHPGSEDIDEEAYKKHILRLAEGGVTGILVQGSNGEAQHLSHAERSRTIAFVRKTLDEAGFQHILIIAGTGAQSARETKELCVEAKESGAGWVLVLTPSTWAPAMGADSISRFHREVADASPLPYMIYNFPTVTAGLDLDSDLISSLATHPNIVGTKLSCGNVGKIQRLSSSFDYRSSFATFAGKSDVFLHTLLSGGAGTIAALVNLVPKIHAKVFKLFLEYQKTRDAKVLEEAFTLQSKLSAADWAVSKIGGVGGVKAIVAQEFGYGNGTVRGPLKEASLSALVQSEQGAKWWKAVEEVIKIEKLL</sequence>
<organism evidence="2 3">
    <name type="scientific">Lentinula edodes</name>
    <name type="common">Shiitake mushroom</name>
    <name type="synonym">Lentinus edodes</name>
    <dbReference type="NCBI Taxonomy" id="5353"/>
    <lineage>
        <taxon>Eukaryota</taxon>
        <taxon>Fungi</taxon>
        <taxon>Dikarya</taxon>
        <taxon>Basidiomycota</taxon>
        <taxon>Agaricomycotina</taxon>
        <taxon>Agaricomycetes</taxon>
        <taxon>Agaricomycetidae</taxon>
        <taxon>Agaricales</taxon>
        <taxon>Marasmiineae</taxon>
        <taxon>Omphalotaceae</taxon>
        <taxon>Lentinula</taxon>
    </lineage>
</organism>
<dbReference type="Proteomes" id="UP000188533">
    <property type="component" value="Unassembled WGS sequence"/>
</dbReference>
<dbReference type="Gene3D" id="3.20.20.70">
    <property type="entry name" value="Aldolase class I"/>
    <property type="match status" value="1"/>
</dbReference>
<dbReference type="InterPro" id="IPR002220">
    <property type="entry name" value="DapA-like"/>
</dbReference>
<dbReference type="EMBL" id="BDGU01000254">
    <property type="protein sequence ID" value="GAW05512.1"/>
    <property type="molecule type" value="Genomic_DNA"/>
</dbReference>
<dbReference type="CDD" id="cd00408">
    <property type="entry name" value="DHDPS-like"/>
    <property type="match status" value="1"/>
</dbReference>
<dbReference type="SUPFAM" id="SSF51569">
    <property type="entry name" value="Aldolase"/>
    <property type="match status" value="1"/>
</dbReference>
<evidence type="ECO:0000256" key="1">
    <source>
        <dbReference type="ARBA" id="ARBA00023239"/>
    </source>
</evidence>
<protein>
    <submittedName>
        <fullName evidence="2">Dihydrodipicolinate synthetase</fullName>
    </submittedName>
</protein>
<dbReference type="InterPro" id="IPR013785">
    <property type="entry name" value="Aldolase_TIM"/>
</dbReference>
<dbReference type="PRINTS" id="PR00146">
    <property type="entry name" value="DHPICSNTHASE"/>
</dbReference>
<dbReference type="PANTHER" id="PTHR12128:SF66">
    <property type="entry name" value="4-HYDROXY-2-OXOGLUTARATE ALDOLASE, MITOCHONDRIAL"/>
    <property type="match status" value="1"/>
</dbReference>
<dbReference type="PANTHER" id="PTHR12128">
    <property type="entry name" value="DIHYDRODIPICOLINATE SYNTHASE"/>
    <property type="match status" value="1"/>
</dbReference>
<accession>A0A1Q3EEC0</accession>
<reference evidence="2 3" key="2">
    <citation type="submission" date="2017-02" db="EMBL/GenBank/DDBJ databases">
        <title>A genome survey and senescence transcriptome analysis in Lentinula edodes.</title>
        <authorList>
            <person name="Sakamoto Y."/>
            <person name="Nakade K."/>
            <person name="Sato S."/>
            <person name="Yoshida Y."/>
            <person name="Miyazaki K."/>
            <person name="Natsume S."/>
            <person name="Konno N."/>
        </authorList>
    </citation>
    <scope>NUCLEOTIDE SEQUENCE [LARGE SCALE GENOMIC DNA]</scope>
    <source>
        <strain evidence="2 3">NBRC 111202</strain>
    </source>
</reference>
<dbReference type="GO" id="GO:0008840">
    <property type="term" value="F:4-hydroxy-tetrahydrodipicolinate synthase activity"/>
    <property type="evidence" value="ECO:0007669"/>
    <property type="project" value="TreeGrafter"/>
</dbReference>
<keyword evidence="1" id="KW-0456">Lyase</keyword>
<evidence type="ECO:0000313" key="3">
    <source>
        <dbReference type="Proteomes" id="UP000188533"/>
    </source>
</evidence>
<proteinExistence type="predicted"/>
<reference evidence="2 3" key="1">
    <citation type="submission" date="2016-08" db="EMBL/GenBank/DDBJ databases">
        <authorList>
            <consortium name="Lentinula edodes genome sequencing consortium"/>
            <person name="Sakamoto Y."/>
            <person name="Nakade K."/>
            <person name="Sato S."/>
            <person name="Yoshida Y."/>
            <person name="Miyazaki K."/>
            <person name="Natsume S."/>
            <person name="Konno N."/>
        </authorList>
    </citation>
    <scope>NUCLEOTIDE SEQUENCE [LARGE SCALE GENOMIC DNA]</scope>
    <source>
        <strain evidence="2 3">NBRC 111202</strain>
    </source>
</reference>
<comment type="caution">
    <text evidence="2">The sequence shown here is derived from an EMBL/GenBank/DDBJ whole genome shotgun (WGS) entry which is preliminary data.</text>
</comment>
<name>A0A1Q3EEC0_LENED</name>
<dbReference type="AlphaFoldDB" id="A0A1Q3EEC0"/>
<dbReference type="Pfam" id="PF00701">
    <property type="entry name" value="DHDPS"/>
    <property type="match status" value="1"/>
</dbReference>